<organism evidence="1 2">
    <name type="scientific">Potamilus streckersoni</name>
    <dbReference type="NCBI Taxonomy" id="2493646"/>
    <lineage>
        <taxon>Eukaryota</taxon>
        <taxon>Metazoa</taxon>
        <taxon>Spiralia</taxon>
        <taxon>Lophotrochozoa</taxon>
        <taxon>Mollusca</taxon>
        <taxon>Bivalvia</taxon>
        <taxon>Autobranchia</taxon>
        <taxon>Heteroconchia</taxon>
        <taxon>Palaeoheterodonta</taxon>
        <taxon>Unionida</taxon>
        <taxon>Unionoidea</taxon>
        <taxon>Unionidae</taxon>
        <taxon>Ambleminae</taxon>
        <taxon>Lampsilini</taxon>
        <taxon>Potamilus</taxon>
    </lineage>
</organism>
<dbReference type="Proteomes" id="UP001195483">
    <property type="component" value="Unassembled WGS sequence"/>
</dbReference>
<reference evidence="1" key="2">
    <citation type="journal article" date="2021" name="Genome Biol. Evol.">
        <title>Developing a high-quality reference genome for a parasitic bivalve with doubly uniparental inheritance (Bivalvia: Unionida).</title>
        <authorList>
            <person name="Smith C.H."/>
        </authorList>
    </citation>
    <scope>NUCLEOTIDE SEQUENCE</scope>
    <source>
        <strain evidence="1">CHS0354</strain>
        <tissue evidence="1">Mantle</tissue>
    </source>
</reference>
<keyword evidence="2" id="KW-1185">Reference proteome</keyword>
<reference evidence="1" key="1">
    <citation type="journal article" date="2021" name="Genome Biol. Evol.">
        <title>A High-Quality Reference Genome for a Parasitic Bivalve with Doubly Uniparental Inheritance (Bivalvia: Unionida).</title>
        <authorList>
            <person name="Smith C.H."/>
        </authorList>
    </citation>
    <scope>NUCLEOTIDE SEQUENCE</scope>
    <source>
        <strain evidence="1">CHS0354</strain>
    </source>
</reference>
<evidence type="ECO:0000313" key="2">
    <source>
        <dbReference type="Proteomes" id="UP001195483"/>
    </source>
</evidence>
<evidence type="ECO:0000313" key="1">
    <source>
        <dbReference type="EMBL" id="KAK3583658.1"/>
    </source>
</evidence>
<reference evidence="1" key="3">
    <citation type="submission" date="2023-05" db="EMBL/GenBank/DDBJ databases">
        <authorList>
            <person name="Smith C.H."/>
        </authorList>
    </citation>
    <scope>NUCLEOTIDE SEQUENCE</scope>
    <source>
        <strain evidence="1">CHS0354</strain>
        <tissue evidence="1">Mantle</tissue>
    </source>
</reference>
<gene>
    <name evidence="1" type="ORF">CHS0354_021396</name>
</gene>
<accession>A0AAE0S231</accession>
<comment type="caution">
    <text evidence="1">The sequence shown here is derived from an EMBL/GenBank/DDBJ whole genome shotgun (WGS) entry which is preliminary data.</text>
</comment>
<dbReference type="AlphaFoldDB" id="A0AAE0S231"/>
<name>A0AAE0S231_9BIVA</name>
<proteinExistence type="predicted"/>
<sequence length="77" mass="8507">MASTVGRPSLLDVSVCLNRHVLTVRAVRTMAARAVMRTRINVWSAGIRIDVAQNQKYLDQHIKTIRQDGGSTDATSK</sequence>
<protein>
    <submittedName>
        <fullName evidence="1">Uncharacterized protein</fullName>
    </submittedName>
</protein>
<dbReference type="EMBL" id="JAEAOA010001314">
    <property type="protein sequence ID" value="KAK3583658.1"/>
    <property type="molecule type" value="Genomic_DNA"/>
</dbReference>